<dbReference type="RefSeq" id="WP_272447120.1">
    <property type="nucleotide sequence ID" value="NZ_JAMQKC010000018.1"/>
</dbReference>
<comment type="caution">
    <text evidence="7">The sequence shown here is derived from an EMBL/GenBank/DDBJ whole genome shotgun (WGS) entry which is preliminary data.</text>
</comment>
<sequence>MNNSYDAIVVGGGVNGGAIAYQLAKRGASVLLLEKGRIASKASGAAAGMLAAQAELEDDGPLFQLAKKSRAMFPKLAVEIKEASGIDIGLINKGMLKIALAEQDMKEYNKIISIQQACGEQAEWLTGEEVRKLEPNLSTSVMGAMHIENDGQVEAPQLTVGLLKSAARHGVVIKENVEVESVKSTNGMVTAVMTNEGEFISDQVIIAGGAWSNQLLSRTGLPLETYPVKGECFSVTTHQALLTKTIFSHECYLVPKKGSRIVVGATVKPHTFNEQVTVSGISQLMEKARNILPGIVEAEWEKAWAGIRPQTADGLPYLGAHPELKGIFVATGHFRNGILLAPITGEIIADLVEGKAPKVDVNPFRVDRLTKQLT</sequence>
<proteinExistence type="predicted"/>
<dbReference type="SUPFAM" id="SSF54373">
    <property type="entry name" value="FAD-linked reductases, C-terminal domain"/>
    <property type="match status" value="1"/>
</dbReference>
<name>A0A9X4AFW1_9BACI</name>
<dbReference type="PANTHER" id="PTHR13847:SF289">
    <property type="entry name" value="GLYCINE OXIDASE"/>
    <property type="match status" value="1"/>
</dbReference>
<dbReference type="Pfam" id="PF01266">
    <property type="entry name" value="DAO"/>
    <property type="match status" value="1"/>
</dbReference>
<accession>A0A9X4AFW1</accession>
<comment type="pathway">
    <text evidence="1">Cofactor biosynthesis; thiamine diphosphate biosynthesis.</text>
</comment>
<dbReference type="EMBL" id="JAMQKC010000018">
    <property type="protein sequence ID" value="MDC3418059.1"/>
    <property type="molecule type" value="Genomic_DNA"/>
</dbReference>
<evidence type="ECO:0000256" key="5">
    <source>
        <dbReference type="ARBA" id="ARBA00050018"/>
    </source>
</evidence>
<keyword evidence="8" id="KW-1185">Reference proteome</keyword>
<evidence type="ECO:0000256" key="2">
    <source>
        <dbReference type="ARBA" id="ARBA00022977"/>
    </source>
</evidence>
<dbReference type="InterPro" id="IPR006076">
    <property type="entry name" value="FAD-dep_OxRdtase"/>
</dbReference>
<feature type="domain" description="FAD dependent oxidoreductase" evidence="6">
    <location>
        <begin position="6"/>
        <end position="351"/>
    </location>
</feature>
<dbReference type="GO" id="GO:0009228">
    <property type="term" value="P:thiamine biosynthetic process"/>
    <property type="evidence" value="ECO:0007669"/>
    <property type="project" value="UniProtKB-KW"/>
</dbReference>
<dbReference type="NCBIfam" id="TIGR02352">
    <property type="entry name" value="thiamin_ThiO"/>
    <property type="match status" value="1"/>
</dbReference>
<evidence type="ECO:0000313" key="8">
    <source>
        <dbReference type="Proteomes" id="UP001145069"/>
    </source>
</evidence>
<keyword evidence="2" id="KW-0784">Thiamine biosynthesis</keyword>
<protein>
    <recommendedName>
        <fullName evidence="5">glycine oxidase</fullName>
        <ecNumber evidence="5">1.4.3.19</ecNumber>
    </recommendedName>
</protein>
<gene>
    <name evidence="7" type="primary">thiO</name>
    <name evidence="7" type="ORF">NC799_14295</name>
</gene>
<dbReference type="Gene3D" id="3.30.9.10">
    <property type="entry name" value="D-Amino Acid Oxidase, subunit A, domain 2"/>
    <property type="match status" value="1"/>
</dbReference>
<dbReference type="InterPro" id="IPR036188">
    <property type="entry name" value="FAD/NAD-bd_sf"/>
</dbReference>
<evidence type="ECO:0000256" key="3">
    <source>
        <dbReference type="ARBA" id="ARBA00023002"/>
    </source>
</evidence>
<organism evidence="7 8">
    <name type="scientific">Aquibacillus salsiterrae</name>
    <dbReference type="NCBI Taxonomy" id="2950439"/>
    <lineage>
        <taxon>Bacteria</taxon>
        <taxon>Bacillati</taxon>
        <taxon>Bacillota</taxon>
        <taxon>Bacilli</taxon>
        <taxon>Bacillales</taxon>
        <taxon>Bacillaceae</taxon>
        <taxon>Aquibacillus</taxon>
    </lineage>
</organism>
<comment type="catalytic activity">
    <reaction evidence="4">
        <text>glycine + O2 + H2O = glyoxylate + H2O2 + NH4(+)</text>
        <dbReference type="Rhea" id="RHEA:11532"/>
        <dbReference type="ChEBI" id="CHEBI:15377"/>
        <dbReference type="ChEBI" id="CHEBI:15379"/>
        <dbReference type="ChEBI" id="CHEBI:16240"/>
        <dbReference type="ChEBI" id="CHEBI:28938"/>
        <dbReference type="ChEBI" id="CHEBI:36655"/>
        <dbReference type="ChEBI" id="CHEBI:57305"/>
        <dbReference type="EC" id="1.4.3.19"/>
    </reaction>
</comment>
<dbReference type="Gene3D" id="3.50.50.60">
    <property type="entry name" value="FAD/NAD(P)-binding domain"/>
    <property type="match status" value="1"/>
</dbReference>
<dbReference type="PANTHER" id="PTHR13847">
    <property type="entry name" value="SARCOSINE DEHYDROGENASE-RELATED"/>
    <property type="match status" value="1"/>
</dbReference>
<evidence type="ECO:0000256" key="4">
    <source>
        <dbReference type="ARBA" id="ARBA00049872"/>
    </source>
</evidence>
<evidence type="ECO:0000313" key="7">
    <source>
        <dbReference type="EMBL" id="MDC3418059.1"/>
    </source>
</evidence>
<evidence type="ECO:0000256" key="1">
    <source>
        <dbReference type="ARBA" id="ARBA00004948"/>
    </source>
</evidence>
<dbReference type="AlphaFoldDB" id="A0A9X4AFW1"/>
<dbReference type="InterPro" id="IPR012727">
    <property type="entry name" value="Gly_oxidase_ThiO"/>
</dbReference>
<dbReference type="GO" id="GO:0043799">
    <property type="term" value="F:glycine oxidase activity"/>
    <property type="evidence" value="ECO:0007669"/>
    <property type="project" value="UniProtKB-EC"/>
</dbReference>
<dbReference type="GO" id="GO:0050660">
    <property type="term" value="F:flavin adenine dinucleotide binding"/>
    <property type="evidence" value="ECO:0007669"/>
    <property type="project" value="InterPro"/>
</dbReference>
<dbReference type="EC" id="1.4.3.19" evidence="5"/>
<evidence type="ECO:0000259" key="6">
    <source>
        <dbReference type="Pfam" id="PF01266"/>
    </source>
</evidence>
<dbReference type="Proteomes" id="UP001145069">
    <property type="component" value="Unassembled WGS sequence"/>
</dbReference>
<reference evidence="7" key="1">
    <citation type="submission" date="2022-06" db="EMBL/GenBank/DDBJ databases">
        <title>Aquibacillus sp. a new bacterium isolated from soil saline samples.</title>
        <authorList>
            <person name="Galisteo C."/>
            <person name="De La Haba R."/>
            <person name="Sanchez-Porro C."/>
            <person name="Ventosa A."/>
        </authorList>
    </citation>
    <scope>NUCLEOTIDE SEQUENCE</scope>
    <source>
        <strain evidence="7">3ASR75-54</strain>
    </source>
</reference>
<dbReference type="SUPFAM" id="SSF51905">
    <property type="entry name" value="FAD/NAD(P)-binding domain"/>
    <property type="match status" value="1"/>
</dbReference>
<dbReference type="GO" id="GO:0005737">
    <property type="term" value="C:cytoplasm"/>
    <property type="evidence" value="ECO:0007669"/>
    <property type="project" value="TreeGrafter"/>
</dbReference>
<keyword evidence="3 7" id="KW-0560">Oxidoreductase</keyword>